<feature type="domain" description="Calcineurin-like phosphoesterase" evidence="1">
    <location>
        <begin position="1"/>
        <end position="173"/>
    </location>
</feature>
<evidence type="ECO:0000313" key="3">
    <source>
        <dbReference type="Proteomes" id="UP000319576"/>
    </source>
</evidence>
<dbReference type="Proteomes" id="UP000319576">
    <property type="component" value="Chromosome"/>
</dbReference>
<protein>
    <submittedName>
        <fullName evidence="2">Calcineurin-like phosphoesterase</fullName>
    </submittedName>
</protein>
<evidence type="ECO:0000259" key="1">
    <source>
        <dbReference type="Pfam" id="PF00149"/>
    </source>
</evidence>
<evidence type="ECO:0000313" key="2">
    <source>
        <dbReference type="EMBL" id="QDU23172.1"/>
    </source>
</evidence>
<gene>
    <name evidence="2" type="ORF">ETAA1_51640</name>
</gene>
<reference evidence="2 3" key="1">
    <citation type="submission" date="2019-02" db="EMBL/GenBank/DDBJ databases">
        <title>Deep-cultivation of Planctomycetes and their phenomic and genomic characterization uncovers novel biology.</title>
        <authorList>
            <person name="Wiegand S."/>
            <person name="Jogler M."/>
            <person name="Boedeker C."/>
            <person name="Pinto D."/>
            <person name="Vollmers J."/>
            <person name="Rivas-Marin E."/>
            <person name="Kohn T."/>
            <person name="Peeters S.H."/>
            <person name="Heuer A."/>
            <person name="Rast P."/>
            <person name="Oberbeckmann S."/>
            <person name="Bunk B."/>
            <person name="Jeske O."/>
            <person name="Meyerdierks A."/>
            <person name="Storesund J.E."/>
            <person name="Kallscheuer N."/>
            <person name="Luecker S."/>
            <person name="Lage O.M."/>
            <person name="Pohl T."/>
            <person name="Merkel B.J."/>
            <person name="Hornburger P."/>
            <person name="Mueller R.-W."/>
            <person name="Bruemmer F."/>
            <person name="Labrenz M."/>
            <person name="Spormann A.M."/>
            <person name="Op den Camp H."/>
            <person name="Overmann J."/>
            <person name="Amann R."/>
            <person name="Jetten M.S.M."/>
            <person name="Mascher T."/>
            <person name="Medema M.H."/>
            <person name="Devos D.P."/>
            <person name="Kaster A.-K."/>
            <person name="Ovreas L."/>
            <person name="Rohde M."/>
            <person name="Galperin M.Y."/>
            <person name="Jogler C."/>
        </authorList>
    </citation>
    <scope>NUCLEOTIDE SEQUENCE [LARGE SCALE GENOMIC DNA]</scope>
    <source>
        <strain evidence="2 3">ETA_A1</strain>
    </source>
</reference>
<organism evidence="2 3">
    <name type="scientific">Urbifossiella limnaea</name>
    <dbReference type="NCBI Taxonomy" id="2528023"/>
    <lineage>
        <taxon>Bacteria</taxon>
        <taxon>Pseudomonadati</taxon>
        <taxon>Planctomycetota</taxon>
        <taxon>Planctomycetia</taxon>
        <taxon>Gemmatales</taxon>
        <taxon>Gemmataceae</taxon>
        <taxon>Urbifossiella</taxon>
    </lineage>
</organism>
<dbReference type="GO" id="GO:0016787">
    <property type="term" value="F:hydrolase activity"/>
    <property type="evidence" value="ECO:0007669"/>
    <property type="project" value="InterPro"/>
</dbReference>
<dbReference type="InterPro" id="IPR051693">
    <property type="entry name" value="UPF0046_metallophosphoest"/>
</dbReference>
<dbReference type="AlphaFoldDB" id="A0A517Y089"/>
<dbReference type="Pfam" id="PF00149">
    <property type="entry name" value="Metallophos"/>
    <property type="match status" value="1"/>
</dbReference>
<accession>A0A517Y089</accession>
<dbReference type="InterPro" id="IPR004843">
    <property type="entry name" value="Calcineurin-like_PHP"/>
</dbReference>
<dbReference type="KEGG" id="uli:ETAA1_51640"/>
<sequence>MRIVCVSDTHGGHRDLTVPDGDLLVHAGDITRRGELDTVADFDRWLGELPHPHKVVICGNHDFAFQEQPRAARALLTHAHYLEDTAVTVGGLTVYGSPWQPWFGGWAFNLERGPALAAVWAKIPDGTDILITHGPPAGILDRTIRGELVGCRDLFDRVMEVRPRLHVFGHIHEAAGRSDIDGTTFVNASCFDGRGRPVVVEWDA</sequence>
<dbReference type="OrthoDB" id="332939at2"/>
<dbReference type="PANTHER" id="PTHR12905">
    <property type="entry name" value="METALLOPHOSPHOESTERASE"/>
    <property type="match status" value="1"/>
</dbReference>
<dbReference type="EMBL" id="CP036273">
    <property type="protein sequence ID" value="QDU23172.1"/>
    <property type="molecule type" value="Genomic_DNA"/>
</dbReference>
<dbReference type="PANTHER" id="PTHR12905:SF0">
    <property type="entry name" value="CALCINEURIN-LIKE PHOSPHOESTERASE DOMAIN-CONTAINING PROTEIN"/>
    <property type="match status" value="1"/>
</dbReference>
<dbReference type="RefSeq" id="WP_145243269.1">
    <property type="nucleotide sequence ID" value="NZ_CP036273.1"/>
</dbReference>
<proteinExistence type="predicted"/>
<dbReference type="InterPro" id="IPR029052">
    <property type="entry name" value="Metallo-depent_PP-like"/>
</dbReference>
<name>A0A517Y089_9BACT</name>
<dbReference type="SUPFAM" id="SSF56300">
    <property type="entry name" value="Metallo-dependent phosphatases"/>
    <property type="match status" value="1"/>
</dbReference>
<keyword evidence="3" id="KW-1185">Reference proteome</keyword>
<dbReference type="Gene3D" id="3.60.21.10">
    <property type="match status" value="1"/>
</dbReference>
<dbReference type="CDD" id="cd07379">
    <property type="entry name" value="MPP_239FB"/>
    <property type="match status" value="1"/>
</dbReference>